<name>A0ABR1S0I0_9PEZI</name>
<dbReference type="Proteomes" id="UP001444661">
    <property type="component" value="Unassembled WGS sequence"/>
</dbReference>
<comment type="caution">
    <text evidence="1">The sequence shown here is derived from an EMBL/GenBank/DDBJ whole genome shotgun (WGS) entry which is preliminary data.</text>
</comment>
<proteinExistence type="predicted"/>
<evidence type="ECO:0008006" key="3">
    <source>
        <dbReference type="Google" id="ProtNLM"/>
    </source>
</evidence>
<keyword evidence="2" id="KW-1185">Reference proteome</keyword>
<accession>A0ABR1S0I0</accession>
<sequence length="124" mass="13697">MLAWAGWCAFFTGYIPSMEIMGDATQSTASEPMILSELVMPSQLPIRSRHIADGTKSISDPSLSETSLILADLSEKSIFSPARFLPTNFFHTFRLWHVEDCFAALMLVKQRPAIKTIATGASSR</sequence>
<reference evidence="1 2" key="1">
    <citation type="submission" date="2023-01" db="EMBL/GenBank/DDBJ databases">
        <title>Analysis of 21 Apiospora genomes using comparative genomics revels a genus with tremendous synthesis potential of carbohydrate active enzymes and secondary metabolites.</title>
        <authorList>
            <person name="Sorensen T."/>
        </authorList>
    </citation>
    <scope>NUCLEOTIDE SEQUENCE [LARGE SCALE GENOMIC DNA]</scope>
    <source>
        <strain evidence="1 2">CBS 33761</strain>
    </source>
</reference>
<protein>
    <recommendedName>
        <fullName evidence="3">Secreted protein</fullName>
    </recommendedName>
</protein>
<organism evidence="1 2">
    <name type="scientific">Apiospora rasikravindrae</name>
    <dbReference type="NCBI Taxonomy" id="990691"/>
    <lineage>
        <taxon>Eukaryota</taxon>
        <taxon>Fungi</taxon>
        <taxon>Dikarya</taxon>
        <taxon>Ascomycota</taxon>
        <taxon>Pezizomycotina</taxon>
        <taxon>Sordariomycetes</taxon>
        <taxon>Xylariomycetidae</taxon>
        <taxon>Amphisphaeriales</taxon>
        <taxon>Apiosporaceae</taxon>
        <taxon>Apiospora</taxon>
    </lineage>
</organism>
<gene>
    <name evidence="1" type="ORF">PG993_011752</name>
</gene>
<evidence type="ECO:0000313" key="2">
    <source>
        <dbReference type="Proteomes" id="UP001444661"/>
    </source>
</evidence>
<dbReference type="EMBL" id="JAQQWK010000011">
    <property type="protein sequence ID" value="KAK8023686.1"/>
    <property type="molecule type" value="Genomic_DNA"/>
</dbReference>
<evidence type="ECO:0000313" key="1">
    <source>
        <dbReference type="EMBL" id="KAK8023686.1"/>
    </source>
</evidence>